<feature type="chain" id="PRO_5012990006" description="Peptidase C-terminal archaeal/bacterial domain-containing protein" evidence="2">
    <location>
        <begin position="20"/>
        <end position="613"/>
    </location>
</feature>
<dbReference type="Gene3D" id="2.60.120.260">
    <property type="entry name" value="Galactose-binding domain-like"/>
    <property type="match status" value="1"/>
</dbReference>
<dbReference type="NCBIfam" id="TIGR04183">
    <property type="entry name" value="Por_Secre_tail"/>
    <property type="match status" value="1"/>
</dbReference>
<reference evidence="4 5" key="1">
    <citation type="submission" date="2016-11" db="EMBL/GenBank/DDBJ databases">
        <title>Study of marine rhodopsin-containing bacteria.</title>
        <authorList>
            <person name="Yoshizawa S."/>
            <person name="Kumagai Y."/>
            <person name="Kogure K."/>
        </authorList>
    </citation>
    <scope>NUCLEOTIDE SEQUENCE [LARGE SCALE GENOMIC DNA]</scope>
    <source>
        <strain evidence="4 5">SAORIC-28</strain>
    </source>
</reference>
<dbReference type="Pfam" id="PF04151">
    <property type="entry name" value="PPC"/>
    <property type="match status" value="1"/>
</dbReference>
<dbReference type="EMBL" id="MQWD01000001">
    <property type="protein sequence ID" value="PAP75472.1"/>
    <property type="molecule type" value="Genomic_DNA"/>
</dbReference>
<feature type="compositionally biased region" description="Low complexity" evidence="1">
    <location>
        <begin position="461"/>
        <end position="479"/>
    </location>
</feature>
<comment type="caution">
    <text evidence="4">The sequence shown here is derived from an EMBL/GenBank/DDBJ whole genome shotgun (WGS) entry which is preliminary data.</text>
</comment>
<dbReference type="InterPro" id="IPR007280">
    <property type="entry name" value="Peptidase_C_arc/bac"/>
</dbReference>
<evidence type="ECO:0000313" key="5">
    <source>
        <dbReference type="Proteomes" id="UP000216339"/>
    </source>
</evidence>
<dbReference type="InterPro" id="IPR026444">
    <property type="entry name" value="Secre_tail"/>
</dbReference>
<keyword evidence="5" id="KW-1185">Reference proteome</keyword>
<feature type="domain" description="Peptidase C-terminal archaeal/bacterial" evidence="3">
    <location>
        <begin position="286"/>
        <end position="357"/>
    </location>
</feature>
<feature type="signal peptide" evidence="2">
    <location>
        <begin position="1"/>
        <end position="19"/>
    </location>
</feature>
<gene>
    <name evidence="4" type="ORF">BSZ37_02930</name>
</gene>
<name>A0A271IWA2_9BACT</name>
<evidence type="ECO:0000259" key="3">
    <source>
        <dbReference type="Pfam" id="PF04151"/>
    </source>
</evidence>
<feature type="region of interest" description="Disordered" evidence="1">
    <location>
        <begin position="460"/>
        <end position="481"/>
    </location>
</feature>
<dbReference type="Gene3D" id="2.60.120.380">
    <property type="match status" value="1"/>
</dbReference>
<dbReference type="OrthoDB" id="975384at2"/>
<evidence type="ECO:0000256" key="1">
    <source>
        <dbReference type="SAM" id="MobiDB-lite"/>
    </source>
</evidence>
<accession>A0A271IWA2</accession>
<dbReference type="SUPFAM" id="SSF89260">
    <property type="entry name" value="Collagen-binding domain"/>
    <property type="match status" value="1"/>
</dbReference>
<sequence length="613" mass="61954">MSPSLLSRAAALAALVALANAPSAQTVRLGPSSGALSIVRLPVEAGSHRAKPVRLETPAGAVLPELIVDGSFEDGAPNPAWDEAGGPSFSTPICPASECPAPGPRTGSWYAFFNGEGVDSEYSLAQSVTIPADATGVLLSFWLQIRAAGDATGTFSYAIDGVEIDTFTEADTAAYADYAQVNIDIGAFADGLPHTLTFRGVERAGTAPDAFVTFVLDDVSLISTGGGGGDPTTSLNDNLTTAEPVYAGQATYTGDTREAEASALNVETAASCTVGGADNDDGNAIWWAFEATASGTVSLDLAGSSFDTILSLYLSGDDGALTEVSCNDDDASNPSGDFTSALSADVTPGLYFVRVSGYGGSVGDVVLTVAAPGVITGPPNDDPFRSGVQEIAIGSTHLDTNRGATASGFPPPTCGTATGPVPDVWRVVVVPEAGTLTIDTEGSGFDTVVSVYATDEAGEVDPTTPAACNDDDPANAADDGSSRVSFEALPGVAYMVQTTSDGSEGDLLYTVAFEASPPIASEAAPGARLALLPAAPNPAAGPVRLGATLAEAADVRVEVFDALGRSAGVVFEGAAPAGRASWTWDAAGRPAGVYVVRVVADGEAHAQRVTVVR</sequence>
<proteinExistence type="predicted"/>
<evidence type="ECO:0000313" key="4">
    <source>
        <dbReference type="EMBL" id="PAP75472.1"/>
    </source>
</evidence>
<protein>
    <recommendedName>
        <fullName evidence="3">Peptidase C-terminal archaeal/bacterial domain-containing protein</fullName>
    </recommendedName>
</protein>
<keyword evidence="2" id="KW-0732">Signal</keyword>
<evidence type="ECO:0000256" key="2">
    <source>
        <dbReference type="SAM" id="SignalP"/>
    </source>
</evidence>
<dbReference type="AlphaFoldDB" id="A0A271IWA2"/>
<dbReference type="RefSeq" id="WP_095509104.1">
    <property type="nucleotide sequence ID" value="NZ_MQWD01000001.1"/>
</dbReference>
<organism evidence="4 5">
    <name type="scientific">Rubrivirga marina</name>
    <dbReference type="NCBI Taxonomy" id="1196024"/>
    <lineage>
        <taxon>Bacteria</taxon>
        <taxon>Pseudomonadati</taxon>
        <taxon>Rhodothermota</taxon>
        <taxon>Rhodothermia</taxon>
        <taxon>Rhodothermales</taxon>
        <taxon>Rubricoccaceae</taxon>
        <taxon>Rubrivirga</taxon>
    </lineage>
</organism>
<dbReference type="Proteomes" id="UP000216339">
    <property type="component" value="Unassembled WGS sequence"/>
</dbReference>